<keyword evidence="12" id="KW-0902">Two-component regulatory system</keyword>
<dbReference type="Pfam" id="PF00512">
    <property type="entry name" value="HisKA"/>
    <property type="match status" value="1"/>
</dbReference>
<feature type="domain" description="PAS" evidence="15">
    <location>
        <begin position="346"/>
        <end position="399"/>
    </location>
</feature>
<dbReference type="InterPro" id="IPR013656">
    <property type="entry name" value="PAS_4"/>
</dbReference>
<dbReference type="InterPro" id="IPR004358">
    <property type="entry name" value="Sig_transdc_His_kin-like_C"/>
</dbReference>
<dbReference type="PANTHER" id="PTHR43047">
    <property type="entry name" value="TWO-COMPONENT HISTIDINE PROTEIN KINASE"/>
    <property type="match status" value="1"/>
</dbReference>
<dbReference type="PROSITE" id="PS50113">
    <property type="entry name" value="PAC"/>
    <property type="match status" value="1"/>
</dbReference>
<dbReference type="CDD" id="cd16922">
    <property type="entry name" value="HATPase_EvgS-ArcB-TorS-like"/>
    <property type="match status" value="1"/>
</dbReference>
<dbReference type="GO" id="GO:0005524">
    <property type="term" value="F:ATP binding"/>
    <property type="evidence" value="ECO:0007669"/>
    <property type="project" value="UniProtKB-KW"/>
</dbReference>
<keyword evidence="18" id="KW-1185">Reference proteome</keyword>
<dbReference type="KEGG" id="naci:NUH88_07620"/>
<dbReference type="InterPro" id="IPR003661">
    <property type="entry name" value="HisK_dim/P_dom"/>
</dbReference>
<feature type="domain" description="Histidine kinase" evidence="14">
    <location>
        <begin position="488"/>
        <end position="709"/>
    </location>
</feature>
<dbReference type="InterPro" id="IPR043056">
    <property type="entry name" value="LuxQ-periplasm_N"/>
</dbReference>
<dbReference type="SUPFAM" id="SSF47384">
    <property type="entry name" value="Homodimeric domain of signal transducing histidine kinase"/>
    <property type="match status" value="1"/>
</dbReference>
<keyword evidence="9" id="KW-0418">Kinase</keyword>
<dbReference type="AlphaFoldDB" id="A0A9J7B1L6"/>
<keyword evidence="8" id="KW-0547">Nucleotide-binding</keyword>
<dbReference type="Gene3D" id="1.10.287.130">
    <property type="match status" value="1"/>
</dbReference>
<dbReference type="Gene3D" id="3.30.450.20">
    <property type="entry name" value="PAS domain"/>
    <property type="match status" value="1"/>
</dbReference>
<dbReference type="FunFam" id="3.30.565.10:FF:000006">
    <property type="entry name" value="Sensor histidine kinase WalK"/>
    <property type="match status" value="1"/>
</dbReference>
<evidence type="ECO:0000256" key="1">
    <source>
        <dbReference type="ARBA" id="ARBA00000085"/>
    </source>
</evidence>
<feature type="transmembrane region" description="Helical" evidence="13">
    <location>
        <begin position="6"/>
        <end position="35"/>
    </location>
</feature>
<evidence type="ECO:0000256" key="3">
    <source>
        <dbReference type="ARBA" id="ARBA00012438"/>
    </source>
</evidence>
<evidence type="ECO:0000256" key="7">
    <source>
        <dbReference type="ARBA" id="ARBA00022692"/>
    </source>
</evidence>
<dbReference type="Pfam" id="PF02518">
    <property type="entry name" value="HATPase_c"/>
    <property type="match status" value="1"/>
</dbReference>
<comment type="catalytic activity">
    <reaction evidence="1">
        <text>ATP + protein L-histidine = ADP + protein N-phospho-L-histidine.</text>
        <dbReference type="EC" id="2.7.13.3"/>
    </reaction>
</comment>
<gene>
    <name evidence="17" type="ORF">NUH88_07620</name>
</gene>
<dbReference type="RefSeq" id="WP_257771120.1">
    <property type="nucleotide sequence ID" value="NZ_CP102480.1"/>
</dbReference>
<feature type="domain" description="PAC" evidence="16">
    <location>
        <begin position="406"/>
        <end position="470"/>
    </location>
</feature>
<keyword evidence="4" id="KW-1003">Cell membrane</keyword>
<keyword evidence="7 13" id="KW-0812">Transmembrane</keyword>
<dbReference type="Gene3D" id="3.30.450.220">
    <property type="entry name" value="LuxQ periplasmic domain, N-terminal subdomain"/>
    <property type="match status" value="1"/>
</dbReference>
<protein>
    <recommendedName>
        <fullName evidence="3">histidine kinase</fullName>
        <ecNumber evidence="3">2.7.13.3</ecNumber>
    </recommendedName>
</protein>
<dbReference type="InterPro" id="IPR029151">
    <property type="entry name" value="Sensor-like_sf"/>
</dbReference>
<dbReference type="EC" id="2.7.13.3" evidence="3"/>
<dbReference type="GO" id="GO:0000155">
    <property type="term" value="F:phosphorelay sensor kinase activity"/>
    <property type="evidence" value="ECO:0007669"/>
    <property type="project" value="InterPro"/>
</dbReference>
<dbReference type="InterPro" id="IPR003594">
    <property type="entry name" value="HATPase_dom"/>
</dbReference>
<sequence length="726" mass="79058">MPFGNFRYATIVAAASFGALLAITTAIVWFGYLFAEKSFDAEFERQDQHYKSIAELHFATELGELRTFLRALSHNGELLGALKEDTHQRVERILSWAYFDRDNGQLDILFIVPEGSDTIIDVSSALHETGPMVATLATEPVPTVPQLRYSETGGQTGIYALLDGFRIIDPGTGAVIANLYGGLVLNDNPYVFRGLLGDTELHAAALSIDGDIVIEVSNDGKRHFEPGGAEPERGREIVLPISIAETRHPITLRALRESNPVQELRGTFFQLLPVLIGLILVLSLALSLFIKQVTKRSLSQLTDYADAIGAALEGKSNIPQFKPGRIRDFNSLGEAIERVFDAFRASEHRATEVIDRAPSAIIAKDLDGRYLIANKEFLSMFSLERDQVIGAKDGDLFDPAFVTEIQAFEASFGKGRTGRSREVLVPTPYGERACLAAMFPLRSEAGETYAHCTILADITDRKKAEIALRHAKEEAEFANSAKTSFLAGVSHELRTPLNAIIGFSEMIGGEVLGKIENRNYVDYAKHIQSSGTHLLSLIGDVLDLSVIESRKETVHEEALDIEDLGESCIRMIRDQATDAGIELSSDIDMRGRALKADARRIRQILINLLTNAVKFTSAGGHVSLTGQVQDDGRIRFIVTDDGIGMDEVTLAHAFEPFMQGNSSMVRKAEGAGLGLALVKRLVELHGADLECNSAPGAGTTISILFPASRSVTAPPQAAEAEQAPAK</sequence>
<dbReference type="SUPFAM" id="SSF55874">
    <property type="entry name" value="ATPase domain of HSP90 chaperone/DNA topoisomerase II/histidine kinase"/>
    <property type="match status" value="1"/>
</dbReference>
<accession>A0A9J7B1L6</accession>
<keyword evidence="5" id="KW-0597">Phosphoprotein</keyword>
<keyword evidence="10 17" id="KW-0067">ATP-binding</keyword>
<evidence type="ECO:0000313" key="17">
    <source>
        <dbReference type="EMBL" id="UUX51557.1"/>
    </source>
</evidence>
<dbReference type="SUPFAM" id="SSF103190">
    <property type="entry name" value="Sensory domain-like"/>
    <property type="match status" value="1"/>
</dbReference>
<dbReference type="EMBL" id="CP102480">
    <property type="protein sequence ID" value="UUX51557.1"/>
    <property type="molecule type" value="Genomic_DNA"/>
</dbReference>
<evidence type="ECO:0000256" key="13">
    <source>
        <dbReference type="SAM" id="Phobius"/>
    </source>
</evidence>
<dbReference type="SMART" id="SM00387">
    <property type="entry name" value="HATPase_c"/>
    <property type="match status" value="1"/>
</dbReference>
<dbReference type="SMART" id="SM00388">
    <property type="entry name" value="HisKA"/>
    <property type="match status" value="1"/>
</dbReference>
<evidence type="ECO:0000256" key="6">
    <source>
        <dbReference type="ARBA" id="ARBA00022679"/>
    </source>
</evidence>
<dbReference type="InterPro" id="IPR000700">
    <property type="entry name" value="PAS-assoc_C"/>
</dbReference>
<dbReference type="Pfam" id="PF08448">
    <property type="entry name" value="PAS_4"/>
    <property type="match status" value="1"/>
</dbReference>
<evidence type="ECO:0000259" key="16">
    <source>
        <dbReference type="PROSITE" id="PS50113"/>
    </source>
</evidence>
<evidence type="ECO:0000256" key="8">
    <source>
        <dbReference type="ARBA" id="ARBA00022741"/>
    </source>
</evidence>
<dbReference type="InterPro" id="IPR036890">
    <property type="entry name" value="HATPase_C_sf"/>
</dbReference>
<dbReference type="SUPFAM" id="SSF55785">
    <property type="entry name" value="PYP-like sensor domain (PAS domain)"/>
    <property type="match status" value="1"/>
</dbReference>
<dbReference type="SMART" id="SM00091">
    <property type="entry name" value="PAS"/>
    <property type="match status" value="1"/>
</dbReference>
<dbReference type="Gene3D" id="3.30.565.10">
    <property type="entry name" value="Histidine kinase-like ATPase, C-terminal domain"/>
    <property type="match status" value="1"/>
</dbReference>
<evidence type="ECO:0000259" key="14">
    <source>
        <dbReference type="PROSITE" id="PS50109"/>
    </source>
</evidence>
<evidence type="ECO:0000256" key="12">
    <source>
        <dbReference type="ARBA" id="ARBA00023012"/>
    </source>
</evidence>
<evidence type="ECO:0000256" key="5">
    <source>
        <dbReference type="ARBA" id="ARBA00022553"/>
    </source>
</evidence>
<evidence type="ECO:0000256" key="2">
    <source>
        <dbReference type="ARBA" id="ARBA00004651"/>
    </source>
</evidence>
<feature type="transmembrane region" description="Helical" evidence="13">
    <location>
        <begin position="268"/>
        <end position="290"/>
    </location>
</feature>
<dbReference type="Proteomes" id="UP001060336">
    <property type="component" value="Chromosome"/>
</dbReference>
<dbReference type="InterPro" id="IPR000014">
    <property type="entry name" value="PAS"/>
</dbReference>
<evidence type="ECO:0000256" key="4">
    <source>
        <dbReference type="ARBA" id="ARBA00022475"/>
    </source>
</evidence>
<evidence type="ECO:0000259" key="15">
    <source>
        <dbReference type="PROSITE" id="PS50112"/>
    </source>
</evidence>
<dbReference type="InterPro" id="IPR005467">
    <property type="entry name" value="His_kinase_dom"/>
</dbReference>
<dbReference type="PANTHER" id="PTHR43047:SF63">
    <property type="entry name" value="HISTIDINE KINASE"/>
    <property type="match status" value="1"/>
</dbReference>
<dbReference type="PROSITE" id="PS50112">
    <property type="entry name" value="PAS"/>
    <property type="match status" value="1"/>
</dbReference>
<reference evidence="17" key="1">
    <citation type="submission" date="2022-08" db="EMBL/GenBank/DDBJ databases">
        <title>Nisaea acidiphila sp. nov., isolated from a marine algal debris and emended description of the genus Nisaea Urios et al. 2008.</title>
        <authorList>
            <person name="Kwon K."/>
        </authorList>
    </citation>
    <scope>NUCLEOTIDE SEQUENCE</scope>
    <source>
        <strain evidence="17">MEBiC11861</strain>
    </source>
</reference>
<keyword evidence="6" id="KW-0808">Transferase</keyword>
<dbReference type="NCBIfam" id="TIGR00229">
    <property type="entry name" value="sensory_box"/>
    <property type="match status" value="1"/>
</dbReference>
<comment type="subcellular location">
    <subcellularLocation>
        <location evidence="2">Cell membrane</location>
        <topology evidence="2">Multi-pass membrane protein</topology>
    </subcellularLocation>
</comment>
<organism evidence="17 18">
    <name type="scientific">Nisaea acidiphila</name>
    <dbReference type="NCBI Taxonomy" id="1862145"/>
    <lineage>
        <taxon>Bacteria</taxon>
        <taxon>Pseudomonadati</taxon>
        <taxon>Pseudomonadota</taxon>
        <taxon>Alphaproteobacteria</taxon>
        <taxon>Rhodospirillales</taxon>
        <taxon>Thalassobaculaceae</taxon>
        <taxon>Nisaea</taxon>
    </lineage>
</organism>
<evidence type="ECO:0000256" key="10">
    <source>
        <dbReference type="ARBA" id="ARBA00022840"/>
    </source>
</evidence>
<dbReference type="CDD" id="cd00130">
    <property type="entry name" value="PAS"/>
    <property type="match status" value="1"/>
</dbReference>
<keyword evidence="11 13" id="KW-1133">Transmembrane helix</keyword>
<dbReference type="CDD" id="cd00082">
    <property type="entry name" value="HisKA"/>
    <property type="match status" value="1"/>
</dbReference>
<evidence type="ECO:0000256" key="11">
    <source>
        <dbReference type="ARBA" id="ARBA00022989"/>
    </source>
</evidence>
<proteinExistence type="predicted"/>
<evidence type="ECO:0000256" key="9">
    <source>
        <dbReference type="ARBA" id="ARBA00022777"/>
    </source>
</evidence>
<dbReference type="InterPro" id="IPR035965">
    <property type="entry name" value="PAS-like_dom_sf"/>
</dbReference>
<dbReference type="GO" id="GO:0005886">
    <property type="term" value="C:plasma membrane"/>
    <property type="evidence" value="ECO:0007669"/>
    <property type="project" value="UniProtKB-SubCell"/>
</dbReference>
<dbReference type="InterPro" id="IPR036097">
    <property type="entry name" value="HisK_dim/P_sf"/>
</dbReference>
<dbReference type="PROSITE" id="PS50109">
    <property type="entry name" value="HIS_KIN"/>
    <property type="match status" value="1"/>
</dbReference>
<keyword evidence="13" id="KW-0472">Membrane</keyword>
<dbReference type="GO" id="GO:0009927">
    <property type="term" value="F:histidine phosphotransfer kinase activity"/>
    <property type="evidence" value="ECO:0007669"/>
    <property type="project" value="TreeGrafter"/>
</dbReference>
<name>A0A9J7B1L6_9PROT</name>
<evidence type="ECO:0000313" key="18">
    <source>
        <dbReference type="Proteomes" id="UP001060336"/>
    </source>
</evidence>
<dbReference type="PRINTS" id="PR00344">
    <property type="entry name" value="BCTRLSENSOR"/>
</dbReference>